<dbReference type="SMR" id="A0A1P8NNJ1"/>
<gene>
    <name evidence="2" type="primary">orf140</name>
</gene>
<organism evidence="2">
    <name type="scientific">Hericium coralloides</name>
    <name type="common">Coral tooth fungus</name>
    <name type="synonym">Hericium ramosum</name>
    <dbReference type="NCBI Taxonomy" id="100756"/>
    <lineage>
        <taxon>Eukaryota</taxon>
        <taxon>Fungi</taxon>
        <taxon>Dikarya</taxon>
        <taxon>Basidiomycota</taxon>
        <taxon>Agaricomycotina</taxon>
        <taxon>Agaricomycetes</taxon>
        <taxon>Russulales</taxon>
        <taxon>Hericiaceae</taxon>
        <taxon>Hericium</taxon>
    </lineage>
</organism>
<dbReference type="RefSeq" id="YP_009348140.1">
    <property type="nucleotide sequence ID" value="NC_033903.1"/>
</dbReference>
<reference evidence="2" key="1">
    <citation type="submission" date="2016-10" db="EMBL/GenBank/DDBJ databases">
        <authorList>
            <person name="de Groot N.N."/>
        </authorList>
    </citation>
    <scope>NUCLEOTIDE SEQUENCE</scope>
    <source>
        <strain evidence="2">Tvtc0002</strain>
    </source>
</reference>
<keyword evidence="1" id="KW-1133">Transmembrane helix</keyword>
<feature type="transmembrane region" description="Helical" evidence="1">
    <location>
        <begin position="86"/>
        <end position="105"/>
    </location>
</feature>
<protein>
    <submittedName>
        <fullName evidence="2">Uncharacterized protein</fullName>
    </submittedName>
</protein>
<proteinExistence type="predicted"/>
<accession>A0A1P8NNJ1</accession>
<evidence type="ECO:0000256" key="1">
    <source>
        <dbReference type="SAM" id="Phobius"/>
    </source>
</evidence>
<dbReference type="GeneID" id="31078703"/>
<dbReference type="AlphaFoldDB" id="A0A1P8NNJ1"/>
<keyword evidence="1" id="KW-0472">Membrane</keyword>
<geneLocation type="mitochondrion" evidence="2"/>
<dbReference type="EMBL" id="KY007042">
    <property type="protein sequence ID" value="APX41093.1"/>
    <property type="molecule type" value="Genomic_DNA"/>
</dbReference>
<sequence length="140" mass="16639">MTHILNHNYLLYSIIFISIAILVWFIYFKYNSINDNKNMGLSESVQNSRYGFSDIDRIPSPDQNMIPCPLEPGDGEIPLETLLQVIYSYNILEIILFIILLFIIFNKYIYKININIITKFLYKYMPNKFTQWIKNIQIIV</sequence>
<keyword evidence="1" id="KW-0812">Transmembrane</keyword>
<keyword evidence="2" id="KW-0496">Mitochondrion</keyword>
<feature type="transmembrane region" description="Helical" evidence="1">
    <location>
        <begin position="9"/>
        <end position="28"/>
    </location>
</feature>
<name>A0A1P8NNJ1_HERCO</name>
<evidence type="ECO:0000313" key="2">
    <source>
        <dbReference type="EMBL" id="APX41093.1"/>
    </source>
</evidence>